<dbReference type="InterPro" id="IPR006104">
    <property type="entry name" value="Glyco_hydro_2_N"/>
</dbReference>
<dbReference type="PANTHER" id="PTHR42732:SF1">
    <property type="entry name" value="BETA-MANNOSIDASE"/>
    <property type="match status" value="1"/>
</dbReference>
<dbReference type="SUPFAM" id="SSF51445">
    <property type="entry name" value="(Trans)glycosidases"/>
    <property type="match status" value="1"/>
</dbReference>
<dbReference type="PANTHER" id="PTHR42732">
    <property type="entry name" value="BETA-GALACTOSIDASE"/>
    <property type="match status" value="1"/>
</dbReference>
<dbReference type="EC" id="3.2.1.31" evidence="8"/>
<evidence type="ECO:0000259" key="5">
    <source>
        <dbReference type="Pfam" id="PF00703"/>
    </source>
</evidence>
<dbReference type="HOGENOM" id="CLU_006501_6_3_10"/>
<dbReference type="KEGG" id="nko:Niako_2409"/>
<dbReference type="GO" id="GO:0004566">
    <property type="term" value="F:beta-glucuronidase activity"/>
    <property type="evidence" value="ECO:0007669"/>
    <property type="project" value="UniProtKB-EC"/>
</dbReference>
<evidence type="ECO:0000313" key="8">
    <source>
        <dbReference type="EMBL" id="AEV98753.1"/>
    </source>
</evidence>
<dbReference type="EMBL" id="CP003178">
    <property type="protein sequence ID" value="AEV98753.1"/>
    <property type="molecule type" value="Genomic_DNA"/>
</dbReference>
<accession>G8TLZ3</accession>
<proteinExistence type="inferred from homology"/>
<dbReference type="Gene3D" id="2.60.40.10">
    <property type="entry name" value="Immunoglobulins"/>
    <property type="match status" value="1"/>
</dbReference>
<dbReference type="RefSeq" id="WP_014218667.1">
    <property type="nucleotide sequence ID" value="NC_016609.1"/>
</dbReference>
<dbReference type="SUPFAM" id="SSF49785">
    <property type="entry name" value="Galactose-binding domain-like"/>
    <property type="match status" value="1"/>
</dbReference>
<dbReference type="Gene3D" id="3.20.20.80">
    <property type="entry name" value="Glycosidases"/>
    <property type="match status" value="1"/>
</dbReference>
<dbReference type="OrthoDB" id="857501at2"/>
<dbReference type="SUPFAM" id="SSF49303">
    <property type="entry name" value="beta-Galactosidase/glucuronidase domain"/>
    <property type="match status" value="1"/>
</dbReference>
<dbReference type="Pfam" id="PF02836">
    <property type="entry name" value="Glyco_hydro_2_C"/>
    <property type="match status" value="1"/>
</dbReference>
<evidence type="ECO:0000256" key="1">
    <source>
        <dbReference type="ARBA" id="ARBA00007401"/>
    </source>
</evidence>
<dbReference type="Pfam" id="PF02837">
    <property type="entry name" value="Glyco_hydro_2_N"/>
    <property type="match status" value="1"/>
</dbReference>
<feature type="chain" id="PRO_5003517794" evidence="4">
    <location>
        <begin position="22"/>
        <end position="590"/>
    </location>
</feature>
<evidence type="ECO:0000256" key="4">
    <source>
        <dbReference type="SAM" id="SignalP"/>
    </source>
</evidence>
<organism evidence="8 9">
    <name type="scientific">Niastella koreensis (strain DSM 17620 / KACC 11465 / NBRC 106392 / GR20-10)</name>
    <dbReference type="NCBI Taxonomy" id="700598"/>
    <lineage>
        <taxon>Bacteria</taxon>
        <taxon>Pseudomonadati</taxon>
        <taxon>Bacteroidota</taxon>
        <taxon>Chitinophagia</taxon>
        <taxon>Chitinophagales</taxon>
        <taxon>Chitinophagaceae</taxon>
        <taxon>Niastella</taxon>
    </lineage>
</organism>
<evidence type="ECO:0000259" key="7">
    <source>
        <dbReference type="Pfam" id="PF02837"/>
    </source>
</evidence>
<keyword evidence="4" id="KW-0732">Signal</keyword>
<feature type="domain" description="Glycoside hydrolase family 2 catalytic" evidence="6">
    <location>
        <begin position="282"/>
        <end position="521"/>
    </location>
</feature>
<gene>
    <name evidence="8" type="ordered locus">Niako_2409</name>
</gene>
<feature type="domain" description="Glycosyl hydrolases family 2 sugar binding" evidence="7">
    <location>
        <begin position="28"/>
        <end position="185"/>
    </location>
</feature>
<evidence type="ECO:0000256" key="2">
    <source>
        <dbReference type="ARBA" id="ARBA00022801"/>
    </source>
</evidence>
<evidence type="ECO:0000256" key="3">
    <source>
        <dbReference type="ARBA" id="ARBA00023295"/>
    </source>
</evidence>
<dbReference type="InterPro" id="IPR006103">
    <property type="entry name" value="Glyco_hydro_2_cat"/>
</dbReference>
<dbReference type="SMR" id="G8TLZ3"/>
<reference evidence="8 9" key="1">
    <citation type="submission" date="2011-12" db="EMBL/GenBank/DDBJ databases">
        <title>The complete genome of Niastella koreensis GR20-10.</title>
        <authorList>
            <consortium name="US DOE Joint Genome Institute (JGI-PGF)"/>
            <person name="Lucas S."/>
            <person name="Han J."/>
            <person name="Lapidus A."/>
            <person name="Bruce D."/>
            <person name="Goodwin L."/>
            <person name="Pitluck S."/>
            <person name="Peters L."/>
            <person name="Kyrpides N."/>
            <person name="Mavromatis K."/>
            <person name="Ivanova N."/>
            <person name="Mikhailova N."/>
            <person name="Davenport K."/>
            <person name="Saunders E."/>
            <person name="Detter J.C."/>
            <person name="Tapia R."/>
            <person name="Han C."/>
            <person name="Land M."/>
            <person name="Hauser L."/>
            <person name="Markowitz V."/>
            <person name="Cheng J.-F."/>
            <person name="Hugenholtz P."/>
            <person name="Woyke T."/>
            <person name="Wu D."/>
            <person name="Tindall B."/>
            <person name="Pomrenke H."/>
            <person name="Brambilla E."/>
            <person name="Klenk H.-P."/>
            <person name="Eisen J.A."/>
        </authorList>
    </citation>
    <scope>NUCLEOTIDE SEQUENCE [LARGE SCALE GENOMIC DNA]</scope>
    <source>
        <strain evidence="9">DSM 17620 / KACC 11465 / NBRC 106392 / GR20-10</strain>
    </source>
</reference>
<dbReference type="Pfam" id="PF00703">
    <property type="entry name" value="Glyco_hydro_2"/>
    <property type="match status" value="1"/>
</dbReference>
<sequence>MTMIFTKPVFIFGFLVLLANALPAQTTSLNGAWKALVDPAGVGDWRQVWLEDKPQHKTDFFEYSFTGAPVLKVPGDFNSQRCELTYYEGTVWYKKQFNYTLQHGKRLFLHFGAVNYAADVYLNGSKLGSHEGGFTPFQFEITGKVKAGANALVVKVNNIRHTDGLPGYGYDWLNYGGISRDVELTERAGTYIEDYSIQLKKDGLHTVAGRVQLNGIQPAQHITIRIPELNLVYKTQTDEKGMAGIEFSAAFTLWSPEMPKLYKVVIESETDTVVARVGFRCIEVKGNKILLNGKPVFLKAVNIHEENPYKGARAWSKQDADLLLNAAKELGCNLVRLAHYPHNENMVKEAEKMGLMVWSELPIYQHIQFADSAVRAKMGTMLEEMVRRDKNRCGVVIWSLSNETYPGTPNRTEALVALTQQCRALDSTRLITHVTNTQRYQNNTFDVWDPLYQSCDFISLNEYIGWYVPWQGKPADTKWKLVCPEKPVFISEFGGEALYGSHYGKTDEAAYFTEAYQAKIYTDQLQLFNTVPNLCGVCPWLLFDYRSPARMNPVYQQGYNRKGLLSDKGEKKRAWYLMHAYYQQKNKQAI</sequence>
<keyword evidence="2 8" id="KW-0378">Hydrolase</keyword>
<dbReference type="InterPro" id="IPR008979">
    <property type="entry name" value="Galactose-bd-like_sf"/>
</dbReference>
<evidence type="ECO:0000259" key="6">
    <source>
        <dbReference type="Pfam" id="PF02836"/>
    </source>
</evidence>
<feature type="domain" description="Glycoside hydrolase family 2 immunoglobulin-like beta-sandwich" evidence="5">
    <location>
        <begin position="190"/>
        <end position="280"/>
    </location>
</feature>
<dbReference type="AlphaFoldDB" id="G8TLZ3"/>
<dbReference type="PATRIC" id="fig|700598.3.peg.2478"/>
<dbReference type="Gene3D" id="2.60.120.260">
    <property type="entry name" value="Galactose-binding domain-like"/>
    <property type="match status" value="1"/>
</dbReference>
<dbReference type="GO" id="GO:0005975">
    <property type="term" value="P:carbohydrate metabolic process"/>
    <property type="evidence" value="ECO:0007669"/>
    <property type="project" value="InterPro"/>
</dbReference>
<dbReference type="InterPro" id="IPR036156">
    <property type="entry name" value="Beta-gal/glucu_dom_sf"/>
</dbReference>
<comment type="similarity">
    <text evidence="1">Belongs to the glycosyl hydrolase 2 family.</text>
</comment>
<dbReference type="InterPro" id="IPR006102">
    <property type="entry name" value="Ig-like_GH2"/>
</dbReference>
<dbReference type="STRING" id="700598.Niako_2409"/>
<dbReference type="InterPro" id="IPR051913">
    <property type="entry name" value="GH2_Domain-Containing"/>
</dbReference>
<dbReference type="PRINTS" id="PR00132">
    <property type="entry name" value="GLHYDRLASE2"/>
</dbReference>
<evidence type="ECO:0000313" key="9">
    <source>
        <dbReference type="Proteomes" id="UP000005438"/>
    </source>
</evidence>
<protein>
    <submittedName>
        <fullName evidence="8">Beta-glucuronidase</fullName>
        <ecNumber evidence="8">3.2.1.31</ecNumber>
    </submittedName>
</protein>
<feature type="signal peptide" evidence="4">
    <location>
        <begin position="1"/>
        <end position="21"/>
    </location>
</feature>
<dbReference type="eggNOG" id="COG3250">
    <property type="taxonomic scope" value="Bacteria"/>
</dbReference>
<dbReference type="InterPro" id="IPR013783">
    <property type="entry name" value="Ig-like_fold"/>
</dbReference>
<dbReference type="InterPro" id="IPR017853">
    <property type="entry name" value="GH"/>
</dbReference>
<dbReference type="Proteomes" id="UP000005438">
    <property type="component" value="Chromosome"/>
</dbReference>
<keyword evidence="3 8" id="KW-0326">Glycosidase</keyword>
<name>G8TLZ3_NIAKG</name>
<dbReference type="InterPro" id="IPR006101">
    <property type="entry name" value="Glyco_hydro_2"/>
</dbReference>